<dbReference type="EMBL" id="JAUSRB010000002">
    <property type="protein sequence ID" value="MDP9868799.1"/>
    <property type="molecule type" value="Genomic_DNA"/>
</dbReference>
<keyword evidence="1" id="KW-0560">Oxidoreductase</keyword>
<accession>A0ABT9RHQ1</accession>
<evidence type="ECO:0000313" key="3">
    <source>
        <dbReference type="Proteomes" id="UP001230426"/>
    </source>
</evidence>
<gene>
    <name evidence="2" type="ORF">J2S55_008065</name>
</gene>
<dbReference type="InterPro" id="IPR036188">
    <property type="entry name" value="FAD/NAD-bd_sf"/>
</dbReference>
<dbReference type="PANTHER" id="PTHR43539:SF78">
    <property type="entry name" value="FLAVIN-CONTAINING MONOOXYGENASE"/>
    <property type="match status" value="1"/>
</dbReference>
<protein>
    <submittedName>
        <fullName evidence="2">Flavoprotein involved in K+ transport</fullName>
    </submittedName>
</protein>
<dbReference type="InterPro" id="IPR050982">
    <property type="entry name" value="Auxin_biosynth/cation_transpt"/>
</dbReference>
<evidence type="ECO:0000256" key="1">
    <source>
        <dbReference type="ARBA" id="ARBA00023002"/>
    </source>
</evidence>
<comment type="caution">
    <text evidence="2">The sequence shown here is derived from an EMBL/GenBank/DDBJ whole genome shotgun (WGS) entry which is preliminary data.</text>
</comment>
<dbReference type="Gene3D" id="3.50.50.60">
    <property type="entry name" value="FAD/NAD(P)-binding domain"/>
    <property type="match status" value="1"/>
</dbReference>
<dbReference type="RefSeq" id="WP_306872043.1">
    <property type="nucleotide sequence ID" value="NZ_JAUSRB010000002.1"/>
</dbReference>
<dbReference type="PRINTS" id="PR00469">
    <property type="entry name" value="PNDRDTASEII"/>
</dbReference>
<keyword evidence="3" id="KW-1185">Reference proteome</keyword>
<dbReference type="Proteomes" id="UP001230426">
    <property type="component" value="Unassembled WGS sequence"/>
</dbReference>
<proteinExistence type="predicted"/>
<organism evidence="2 3">
    <name type="scientific">Streptosporangium brasiliense</name>
    <dbReference type="NCBI Taxonomy" id="47480"/>
    <lineage>
        <taxon>Bacteria</taxon>
        <taxon>Bacillati</taxon>
        <taxon>Actinomycetota</taxon>
        <taxon>Actinomycetes</taxon>
        <taxon>Streptosporangiales</taxon>
        <taxon>Streptosporangiaceae</taxon>
        <taxon>Streptosporangium</taxon>
    </lineage>
</organism>
<name>A0ABT9RHQ1_9ACTN</name>
<dbReference type="SUPFAM" id="SSF51905">
    <property type="entry name" value="FAD/NAD(P)-binding domain"/>
    <property type="match status" value="2"/>
</dbReference>
<dbReference type="PRINTS" id="PR00368">
    <property type="entry name" value="FADPNR"/>
</dbReference>
<reference evidence="2 3" key="1">
    <citation type="submission" date="2023-07" db="EMBL/GenBank/DDBJ databases">
        <title>Sequencing the genomes of 1000 actinobacteria strains.</title>
        <authorList>
            <person name="Klenk H.-P."/>
        </authorList>
    </citation>
    <scope>NUCLEOTIDE SEQUENCE [LARGE SCALE GENOMIC DNA]</scope>
    <source>
        <strain evidence="2 3">DSM 44109</strain>
    </source>
</reference>
<evidence type="ECO:0000313" key="2">
    <source>
        <dbReference type="EMBL" id="MDP9868799.1"/>
    </source>
</evidence>
<sequence>MTKILIIGAGQAGLAMGYELRRAGHEVLLLDGRARVGDSWRERWDSLRLFTSARHSSLPGLAFPGPGSRYPARDEVADYLAAYAKHFELPVEHDAHVRSLRRTSNGFVAVTDRGTHHAPAVVVTTGPFQTPFVPETHLQIPSLHSSDYRSPESLPDGPALVVGGGNSGVQIAAELAASRPVTISLGARQPVMPQRILGSDVFSWLNALGIVRAPVTGRLGRRVQARDPLIGLGPRVLRRRGVRIVDRIVETTGRTLRTALGEEVTPSVVIWATGYRPDYSWIQVPGALTDSRPVHEGGISPVSGLYYVGLPFQRSRGSALLGWVGGDAAPLAHHCHTFLTGRE</sequence>
<dbReference type="PANTHER" id="PTHR43539">
    <property type="entry name" value="FLAVIN-BINDING MONOOXYGENASE-LIKE PROTEIN (AFU_ORTHOLOGUE AFUA_4G09220)"/>
    <property type="match status" value="1"/>
</dbReference>
<dbReference type="Pfam" id="PF13738">
    <property type="entry name" value="Pyr_redox_3"/>
    <property type="match status" value="1"/>
</dbReference>